<protein>
    <recommendedName>
        <fullName evidence="4">3-isopropylmalate dehydrogenase</fullName>
        <ecNumber evidence="4">1.1.1.85</ecNumber>
    </recommendedName>
</protein>
<dbReference type="PROSITE" id="PS00470">
    <property type="entry name" value="IDH_IMDH"/>
    <property type="match status" value="1"/>
</dbReference>
<reference evidence="13" key="2">
    <citation type="journal article" date="2014" name="ISME J.">
        <title>Microbial stratification in low pH oxic and suboxic macroscopic growths along an acid mine drainage.</title>
        <authorList>
            <person name="Mendez-Garcia C."/>
            <person name="Mesa V."/>
            <person name="Sprenger R.R."/>
            <person name="Richter M."/>
            <person name="Diez M.S."/>
            <person name="Solano J."/>
            <person name="Bargiela R."/>
            <person name="Golyshina O.V."/>
            <person name="Manteca A."/>
            <person name="Ramos J.L."/>
            <person name="Gallego J.R."/>
            <person name="Llorente I."/>
            <person name="Martins Dos Santos V.A."/>
            <person name="Jensen O.N."/>
            <person name="Pelaez A.I."/>
            <person name="Sanchez J."/>
            <person name="Ferrer M."/>
        </authorList>
    </citation>
    <scope>NUCLEOTIDE SEQUENCE</scope>
</reference>
<keyword evidence="5" id="KW-0432">Leucine biosynthesis</keyword>
<keyword evidence="9 13" id="KW-0560">Oxidoreductase</keyword>
<sequence>MSTAWFDSFALRLLLDPRAFDVVVTENLFGDILTDEAAALVGTLGVLPSASGGSDGPWLYEPVHGSAPDLAGRGIANPLGAIATAAMLLRLTVEREDLAAAVEAALATVFANGPLTPDMGG</sequence>
<dbReference type="SMART" id="SM01329">
    <property type="entry name" value="Iso_dh"/>
    <property type="match status" value="1"/>
</dbReference>
<dbReference type="GO" id="GO:0005829">
    <property type="term" value="C:cytosol"/>
    <property type="evidence" value="ECO:0007669"/>
    <property type="project" value="TreeGrafter"/>
</dbReference>
<dbReference type="GO" id="GO:0003862">
    <property type="term" value="F:3-isopropylmalate dehydrogenase activity"/>
    <property type="evidence" value="ECO:0007669"/>
    <property type="project" value="UniProtKB-EC"/>
</dbReference>
<dbReference type="GO" id="GO:0051287">
    <property type="term" value="F:NAD binding"/>
    <property type="evidence" value="ECO:0007669"/>
    <property type="project" value="InterPro"/>
</dbReference>
<evidence type="ECO:0000259" key="12">
    <source>
        <dbReference type="SMART" id="SM01329"/>
    </source>
</evidence>
<keyword evidence="11" id="KW-0100">Branched-chain amino acid biosynthesis</keyword>
<name>T1CRN3_9ZZZZ</name>
<dbReference type="GO" id="GO:0009098">
    <property type="term" value="P:L-leucine biosynthetic process"/>
    <property type="evidence" value="ECO:0007669"/>
    <property type="project" value="UniProtKB-KW"/>
</dbReference>
<comment type="cofactor">
    <cofactor evidence="2">
        <name>Mg(2+)</name>
        <dbReference type="ChEBI" id="CHEBI:18420"/>
    </cofactor>
</comment>
<dbReference type="PANTHER" id="PTHR42979">
    <property type="entry name" value="3-ISOPROPYLMALATE DEHYDROGENASE"/>
    <property type="match status" value="1"/>
</dbReference>
<evidence type="ECO:0000256" key="6">
    <source>
        <dbReference type="ARBA" id="ARBA00022605"/>
    </source>
</evidence>
<dbReference type="GO" id="GO:0000287">
    <property type="term" value="F:magnesium ion binding"/>
    <property type="evidence" value="ECO:0007669"/>
    <property type="project" value="InterPro"/>
</dbReference>
<keyword evidence="8" id="KW-0460">Magnesium</keyword>
<dbReference type="Gene3D" id="3.40.718.10">
    <property type="entry name" value="Isopropylmalate Dehydrogenase"/>
    <property type="match status" value="1"/>
</dbReference>
<feature type="non-terminal residue" evidence="13">
    <location>
        <position position="121"/>
    </location>
</feature>
<keyword evidence="10" id="KW-0520">NAD</keyword>
<evidence type="ECO:0000256" key="1">
    <source>
        <dbReference type="ARBA" id="ARBA00001936"/>
    </source>
</evidence>
<evidence type="ECO:0000256" key="8">
    <source>
        <dbReference type="ARBA" id="ARBA00022842"/>
    </source>
</evidence>
<gene>
    <name evidence="13" type="ORF">B1B_04162</name>
</gene>
<evidence type="ECO:0000256" key="3">
    <source>
        <dbReference type="ARBA" id="ARBA00011738"/>
    </source>
</evidence>
<feature type="domain" description="Isopropylmalate dehydrogenase-like" evidence="12">
    <location>
        <begin position="1"/>
        <end position="120"/>
    </location>
</feature>
<dbReference type="EMBL" id="AUZY01002617">
    <property type="protein sequence ID" value="EQD71960.1"/>
    <property type="molecule type" value="Genomic_DNA"/>
</dbReference>
<organism evidence="13">
    <name type="scientific">mine drainage metagenome</name>
    <dbReference type="NCBI Taxonomy" id="410659"/>
    <lineage>
        <taxon>unclassified sequences</taxon>
        <taxon>metagenomes</taxon>
        <taxon>ecological metagenomes</taxon>
    </lineage>
</organism>
<dbReference type="InterPro" id="IPR004429">
    <property type="entry name" value="Isopropylmalate_DH"/>
</dbReference>
<evidence type="ECO:0000256" key="9">
    <source>
        <dbReference type="ARBA" id="ARBA00023002"/>
    </source>
</evidence>
<evidence type="ECO:0000256" key="10">
    <source>
        <dbReference type="ARBA" id="ARBA00023027"/>
    </source>
</evidence>
<proteinExistence type="predicted"/>
<evidence type="ECO:0000256" key="4">
    <source>
        <dbReference type="ARBA" id="ARBA00013101"/>
    </source>
</evidence>
<dbReference type="AlphaFoldDB" id="T1CRN3"/>
<dbReference type="InterPro" id="IPR024084">
    <property type="entry name" value="IsoPropMal-DH-like_dom"/>
</dbReference>
<comment type="caution">
    <text evidence="13">The sequence shown here is derived from an EMBL/GenBank/DDBJ whole genome shotgun (WGS) entry which is preliminary data.</text>
</comment>
<evidence type="ECO:0000256" key="11">
    <source>
        <dbReference type="ARBA" id="ARBA00023304"/>
    </source>
</evidence>
<comment type="subunit">
    <text evidence="3">Homodimer.</text>
</comment>
<evidence type="ECO:0000256" key="2">
    <source>
        <dbReference type="ARBA" id="ARBA00001946"/>
    </source>
</evidence>
<dbReference type="SUPFAM" id="SSF53659">
    <property type="entry name" value="Isocitrate/Isopropylmalate dehydrogenase-like"/>
    <property type="match status" value="1"/>
</dbReference>
<comment type="cofactor">
    <cofactor evidence="1">
        <name>Mn(2+)</name>
        <dbReference type="ChEBI" id="CHEBI:29035"/>
    </cofactor>
</comment>
<keyword evidence="7" id="KW-0479">Metal-binding</keyword>
<dbReference type="Pfam" id="PF00180">
    <property type="entry name" value="Iso_dh"/>
    <property type="match status" value="1"/>
</dbReference>
<evidence type="ECO:0000256" key="5">
    <source>
        <dbReference type="ARBA" id="ARBA00022430"/>
    </source>
</evidence>
<keyword evidence="6" id="KW-0028">Amino-acid biosynthesis</keyword>
<reference evidence="13" key="1">
    <citation type="submission" date="2013-08" db="EMBL/GenBank/DDBJ databases">
        <authorList>
            <person name="Mendez C."/>
            <person name="Richter M."/>
            <person name="Ferrer M."/>
            <person name="Sanchez J."/>
        </authorList>
    </citation>
    <scope>NUCLEOTIDE SEQUENCE</scope>
</reference>
<accession>T1CRN3</accession>
<dbReference type="InterPro" id="IPR019818">
    <property type="entry name" value="IsoCit/isopropylmalate_DH_CS"/>
</dbReference>
<evidence type="ECO:0000313" key="13">
    <source>
        <dbReference type="EMBL" id="EQD71960.1"/>
    </source>
</evidence>
<dbReference type="EC" id="1.1.1.85" evidence="4"/>
<dbReference type="PANTHER" id="PTHR42979:SF1">
    <property type="entry name" value="3-ISOPROPYLMALATE DEHYDROGENASE"/>
    <property type="match status" value="1"/>
</dbReference>
<evidence type="ECO:0000256" key="7">
    <source>
        <dbReference type="ARBA" id="ARBA00022723"/>
    </source>
</evidence>